<evidence type="ECO:0000313" key="4">
    <source>
        <dbReference type="Proteomes" id="UP000748531"/>
    </source>
</evidence>
<dbReference type="Proteomes" id="UP000748531">
    <property type="component" value="Unassembled WGS sequence"/>
</dbReference>
<comment type="caution">
    <text evidence="3">The sequence shown here is derived from an EMBL/GenBank/DDBJ whole genome shotgun (WGS) entry which is preliminary data.</text>
</comment>
<sequence>MEDHDTAEICLRTFDDLDVDNAGQVYKVELCSRLADIMPADCNTRVLQDKLDSIPGQLITREEFQAVIDQIAPEPRSTAQVSQQDWIDLFHAIDVDQSGYLSVDEVHAIFADDPLPMPIELIKSWIGQFDTNNDGQLSLAEFLEFVDKTTNKPYL</sequence>
<keyword evidence="4" id="KW-1185">Reference proteome</keyword>
<proteinExistence type="predicted"/>
<dbReference type="AlphaFoldDB" id="A0A8J4ST98"/>
<name>A0A8J4ST98_9TREM</name>
<dbReference type="GO" id="GO:0005509">
    <property type="term" value="F:calcium ion binding"/>
    <property type="evidence" value="ECO:0007669"/>
    <property type="project" value="InterPro"/>
</dbReference>
<evidence type="ECO:0000259" key="2">
    <source>
        <dbReference type="PROSITE" id="PS50222"/>
    </source>
</evidence>
<reference evidence="3" key="1">
    <citation type="submission" date="2019-05" db="EMBL/GenBank/DDBJ databases">
        <title>Annotation for the trematode Paragonimus heterotremus.</title>
        <authorList>
            <person name="Choi Y.-J."/>
        </authorList>
    </citation>
    <scope>NUCLEOTIDE SEQUENCE</scope>
    <source>
        <strain evidence="3">LC</strain>
    </source>
</reference>
<protein>
    <recommendedName>
        <fullName evidence="2">EF-hand domain-containing protein</fullName>
    </recommendedName>
</protein>
<evidence type="ECO:0000256" key="1">
    <source>
        <dbReference type="ARBA" id="ARBA00022837"/>
    </source>
</evidence>
<dbReference type="InterPro" id="IPR018247">
    <property type="entry name" value="EF_Hand_1_Ca_BS"/>
</dbReference>
<dbReference type="Pfam" id="PF13499">
    <property type="entry name" value="EF-hand_7"/>
    <property type="match status" value="1"/>
</dbReference>
<keyword evidence="1" id="KW-0106">Calcium</keyword>
<dbReference type="PROSITE" id="PS00018">
    <property type="entry name" value="EF_HAND_1"/>
    <property type="match status" value="2"/>
</dbReference>
<dbReference type="EMBL" id="LUCH01000545">
    <property type="protein sequence ID" value="KAF5404882.1"/>
    <property type="molecule type" value="Genomic_DNA"/>
</dbReference>
<dbReference type="CDD" id="cd00051">
    <property type="entry name" value="EFh"/>
    <property type="match status" value="1"/>
</dbReference>
<gene>
    <name evidence="3" type="ORF">PHET_01605</name>
</gene>
<dbReference type="OrthoDB" id="293868at2759"/>
<organism evidence="3 4">
    <name type="scientific">Paragonimus heterotremus</name>
    <dbReference type="NCBI Taxonomy" id="100268"/>
    <lineage>
        <taxon>Eukaryota</taxon>
        <taxon>Metazoa</taxon>
        <taxon>Spiralia</taxon>
        <taxon>Lophotrochozoa</taxon>
        <taxon>Platyhelminthes</taxon>
        <taxon>Trematoda</taxon>
        <taxon>Digenea</taxon>
        <taxon>Plagiorchiida</taxon>
        <taxon>Troglotremata</taxon>
        <taxon>Troglotrematidae</taxon>
        <taxon>Paragonimus</taxon>
    </lineage>
</organism>
<feature type="domain" description="EF-hand" evidence="2">
    <location>
        <begin position="117"/>
        <end position="152"/>
    </location>
</feature>
<dbReference type="Gene3D" id="1.10.238.10">
    <property type="entry name" value="EF-hand"/>
    <property type="match status" value="1"/>
</dbReference>
<dbReference type="InterPro" id="IPR002048">
    <property type="entry name" value="EF_hand_dom"/>
</dbReference>
<accession>A0A8J4ST98</accession>
<dbReference type="SMART" id="SM00054">
    <property type="entry name" value="EFh"/>
    <property type="match status" value="3"/>
</dbReference>
<dbReference type="PROSITE" id="PS50222">
    <property type="entry name" value="EF_HAND_2"/>
    <property type="match status" value="2"/>
</dbReference>
<dbReference type="SUPFAM" id="SSF47473">
    <property type="entry name" value="EF-hand"/>
    <property type="match status" value="1"/>
</dbReference>
<dbReference type="InterPro" id="IPR011992">
    <property type="entry name" value="EF-hand-dom_pair"/>
</dbReference>
<evidence type="ECO:0000313" key="3">
    <source>
        <dbReference type="EMBL" id="KAF5404882.1"/>
    </source>
</evidence>
<feature type="domain" description="EF-hand" evidence="2">
    <location>
        <begin position="81"/>
        <end position="116"/>
    </location>
</feature>